<comment type="subcellular location">
    <subcellularLocation>
        <location evidence="1">Cytoplasm</location>
    </subcellularLocation>
</comment>
<dbReference type="FunFam" id="1.10.10.10:FF:000163">
    <property type="entry name" value="MarR family transcriptional regulator"/>
    <property type="match status" value="1"/>
</dbReference>
<keyword evidence="8" id="KW-1185">Reference proteome</keyword>
<evidence type="ECO:0000256" key="5">
    <source>
        <dbReference type="ARBA" id="ARBA00023163"/>
    </source>
</evidence>
<dbReference type="GO" id="GO:0003700">
    <property type="term" value="F:DNA-binding transcription factor activity"/>
    <property type="evidence" value="ECO:0007669"/>
    <property type="project" value="InterPro"/>
</dbReference>
<dbReference type="STRING" id="933059.SAMN04488103_101594"/>
<name>A0A1H7ZP71_9RHOB</name>
<dbReference type="InterPro" id="IPR039422">
    <property type="entry name" value="MarR/SlyA-like"/>
</dbReference>
<dbReference type="PANTHER" id="PTHR33164">
    <property type="entry name" value="TRANSCRIPTIONAL REGULATOR, MARR FAMILY"/>
    <property type="match status" value="1"/>
</dbReference>
<gene>
    <name evidence="7" type="ORF">SAMN04488103_101594</name>
</gene>
<evidence type="ECO:0000313" key="8">
    <source>
        <dbReference type="Proteomes" id="UP000198761"/>
    </source>
</evidence>
<dbReference type="GO" id="GO:0005737">
    <property type="term" value="C:cytoplasm"/>
    <property type="evidence" value="ECO:0007669"/>
    <property type="project" value="UniProtKB-SubCell"/>
</dbReference>
<organism evidence="7 8">
    <name type="scientific">Gemmobacter aquatilis</name>
    <dbReference type="NCBI Taxonomy" id="933059"/>
    <lineage>
        <taxon>Bacteria</taxon>
        <taxon>Pseudomonadati</taxon>
        <taxon>Pseudomonadota</taxon>
        <taxon>Alphaproteobacteria</taxon>
        <taxon>Rhodobacterales</taxon>
        <taxon>Paracoccaceae</taxon>
        <taxon>Gemmobacter</taxon>
    </lineage>
</organism>
<feature type="domain" description="HTH marR-type" evidence="6">
    <location>
        <begin position="8"/>
        <end position="138"/>
    </location>
</feature>
<proteinExistence type="predicted"/>
<dbReference type="InterPro" id="IPR036388">
    <property type="entry name" value="WH-like_DNA-bd_sf"/>
</dbReference>
<dbReference type="InterPro" id="IPR000835">
    <property type="entry name" value="HTH_MarR-typ"/>
</dbReference>
<accession>A0A1H7ZP71</accession>
<sequence length="147" mass="16254">MTAPLPLPNLLCFALYSANHAMQAAYKPLLDAAGLTYPQFLVLTLLWEKDGQTMSRVGAALQLESNTLTPMLKRMEQAGLLTRQRDPQDERQILLHLTPQSETLRQKAATFPLCIAEKARITAAEAQSLRETILALRNALRAAEAQA</sequence>
<dbReference type="InterPro" id="IPR055166">
    <property type="entry name" value="Transc_reg_Sar_Rot_HTH"/>
</dbReference>
<keyword evidence="3" id="KW-0805">Transcription regulation</keyword>
<dbReference type="Gene3D" id="1.10.10.10">
    <property type="entry name" value="Winged helix-like DNA-binding domain superfamily/Winged helix DNA-binding domain"/>
    <property type="match status" value="1"/>
</dbReference>
<dbReference type="PANTHER" id="PTHR33164:SF5">
    <property type="entry name" value="ORGANIC HYDROPEROXIDE RESISTANCE TRANSCRIPTIONAL REGULATOR"/>
    <property type="match status" value="1"/>
</dbReference>
<keyword evidence="2" id="KW-0963">Cytoplasm</keyword>
<dbReference type="AlphaFoldDB" id="A0A1H7ZP71"/>
<dbReference type="RefSeq" id="WP_091296476.1">
    <property type="nucleotide sequence ID" value="NZ_FOCE01000001.1"/>
</dbReference>
<dbReference type="PROSITE" id="PS50995">
    <property type="entry name" value="HTH_MARR_2"/>
    <property type="match status" value="1"/>
</dbReference>
<dbReference type="InterPro" id="IPR036390">
    <property type="entry name" value="WH_DNA-bd_sf"/>
</dbReference>
<keyword evidence="4 7" id="KW-0238">DNA-binding</keyword>
<dbReference type="GO" id="GO:0006950">
    <property type="term" value="P:response to stress"/>
    <property type="evidence" value="ECO:0007669"/>
    <property type="project" value="TreeGrafter"/>
</dbReference>
<evidence type="ECO:0000313" key="7">
    <source>
        <dbReference type="EMBL" id="SEM60165.1"/>
    </source>
</evidence>
<reference evidence="7 8" key="1">
    <citation type="submission" date="2016-10" db="EMBL/GenBank/DDBJ databases">
        <authorList>
            <person name="de Groot N.N."/>
        </authorList>
    </citation>
    <scope>NUCLEOTIDE SEQUENCE [LARGE SCALE GENOMIC DNA]</scope>
    <source>
        <strain evidence="7 8">DSM 3857</strain>
    </source>
</reference>
<evidence type="ECO:0000259" key="6">
    <source>
        <dbReference type="PROSITE" id="PS50995"/>
    </source>
</evidence>
<keyword evidence="5" id="KW-0804">Transcription</keyword>
<evidence type="ECO:0000256" key="1">
    <source>
        <dbReference type="ARBA" id="ARBA00004496"/>
    </source>
</evidence>
<dbReference type="OrthoDB" id="9806864at2"/>
<dbReference type="GO" id="GO:0003677">
    <property type="term" value="F:DNA binding"/>
    <property type="evidence" value="ECO:0007669"/>
    <property type="project" value="UniProtKB-KW"/>
</dbReference>
<evidence type="ECO:0000256" key="2">
    <source>
        <dbReference type="ARBA" id="ARBA00022490"/>
    </source>
</evidence>
<dbReference type="EMBL" id="FOCE01000001">
    <property type="protein sequence ID" value="SEM60165.1"/>
    <property type="molecule type" value="Genomic_DNA"/>
</dbReference>
<dbReference type="SUPFAM" id="SSF46785">
    <property type="entry name" value="Winged helix' DNA-binding domain"/>
    <property type="match status" value="1"/>
</dbReference>
<evidence type="ECO:0000256" key="3">
    <source>
        <dbReference type="ARBA" id="ARBA00023015"/>
    </source>
</evidence>
<protein>
    <submittedName>
        <fullName evidence="7">DNA-binding transcriptional regulator, MarR family</fullName>
    </submittedName>
</protein>
<dbReference type="Proteomes" id="UP000198761">
    <property type="component" value="Unassembled WGS sequence"/>
</dbReference>
<dbReference type="SMART" id="SM00347">
    <property type="entry name" value="HTH_MARR"/>
    <property type="match status" value="1"/>
</dbReference>
<evidence type="ECO:0000256" key="4">
    <source>
        <dbReference type="ARBA" id="ARBA00023125"/>
    </source>
</evidence>
<dbReference type="Pfam" id="PF22381">
    <property type="entry name" value="Staph_reg_Sar_Rot"/>
    <property type="match status" value="1"/>
</dbReference>